<gene>
    <name evidence="2" type="ORF">ACH5RR_026556</name>
</gene>
<evidence type="ECO:0000256" key="1">
    <source>
        <dbReference type="SAM" id="Phobius"/>
    </source>
</evidence>
<accession>A0ABD2Z2W9</accession>
<keyword evidence="1" id="KW-0472">Membrane</keyword>
<organism evidence="2 3">
    <name type="scientific">Cinchona calisaya</name>
    <dbReference type="NCBI Taxonomy" id="153742"/>
    <lineage>
        <taxon>Eukaryota</taxon>
        <taxon>Viridiplantae</taxon>
        <taxon>Streptophyta</taxon>
        <taxon>Embryophyta</taxon>
        <taxon>Tracheophyta</taxon>
        <taxon>Spermatophyta</taxon>
        <taxon>Magnoliopsida</taxon>
        <taxon>eudicotyledons</taxon>
        <taxon>Gunneridae</taxon>
        <taxon>Pentapetalae</taxon>
        <taxon>asterids</taxon>
        <taxon>lamiids</taxon>
        <taxon>Gentianales</taxon>
        <taxon>Rubiaceae</taxon>
        <taxon>Cinchonoideae</taxon>
        <taxon>Cinchoneae</taxon>
        <taxon>Cinchona</taxon>
    </lineage>
</organism>
<dbReference type="Proteomes" id="UP001630127">
    <property type="component" value="Unassembled WGS sequence"/>
</dbReference>
<keyword evidence="1" id="KW-0812">Transmembrane</keyword>
<evidence type="ECO:0000313" key="3">
    <source>
        <dbReference type="Proteomes" id="UP001630127"/>
    </source>
</evidence>
<comment type="caution">
    <text evidence="2">The sequence shown here is derived from an EMBL/GenBank/DDBJ whole genome shotgun (WGS) entry which is preliminary data.</text>
</comment>
<keyword evidence="3" id="KW-1185">Reference proteome</keyword>
<reference evidence="2 3" key="1">
    <citation type="submission" date="2024-11" db="EMBL/GenBank/DDBJ databases">
        <title>A near-complete genome assembly of Cinchona calisaya.</title>
        <authorList>
            <person name="Lian D.C."/>
            <person name="Zhao X.W."/>
            <person name="Wei L."/>
        </authorList>
    </citation>
    <scope>NUCLEOTIDE SEQUENCE [LARGE SCALE GENOMIC DNA]</scope>
    <source>
        <tissue evidence="2">Nenye</tissue>
    </source>
</reference>
<sequence length="99" mass="12081">MVTCHILVVKAQSFIDSLLNFSLEANVWLPYMRLPEIVIWSILSFFFWWFIGVCFHQINLSHDHCHVFCWIVCVIQHQYFLKKLIFTYWELEYTLNIFC</sequence>
<proteinExistence type="predicted"/>
<keyword evidence="1" id="KW-1133">Transmembrane helix</keyword>
<name>A0ABD2Z2W9_9GENT</name>
<evidence type="ECO:0000313" key="2">
    <source>
        <dbReference type="EMBL" id="KAL3513839.1"/>
    </source>
</evidence>
<dbReference type="EMBL" id="JBJUIK010000011">
    <property type="protein sequence ID" value="KAL3513839.1"/>
    <property type="molecule type" value="Genomic_DNA"/>
</dbReference>
<protein>
    <submittedName>
        <fullName evidence="2">Uncharacterized protein</fullName>
    </submittedName>
</protein>
<dbReference type="AlphaFoldDB" id="A0ABD2Z2W9"/>
<feature type="transmembrane region" description="Helical" evidence="1">
    <location>
        <begin position="37"/>
        <end position="55"/>
    </location>
</feature>